<evidence type="ECO:0000313" key="4">
    <source>
        <dbReference type="Proteomes" id="UP001556367"/>
    </source>
</evidence>
<sequence>MSSLPRLLRHWHVGRRAYSSFSSSKPGGGRYFNSSKPPKTPVVAANGTKGDTSSNANASAVPDSSEGTQHALNKTGLSNPDRTALMQAVDVEGSGASDTLASQADAPQPNAPSAAFIHHLAHPPHPIINIKEFNLHQFFSLHRPLVLLSHPPSILQPAPSAGPLFAAPAAPSDADLQPPPQVGLHGVVSEDNAASFVDADAETARQLMRTLTLNQAGASLAWQETMERLGVEAEINVSEREQMEQEWNEVMMDSTRRKRRKKMKKHKLKKRRRATRASRIKIGR</sequence>
<evidence type="ECO:0000313" key="3">
    <source>
        <dbReference type="EMBL" id="KAL0946740.1"/>
    </source>
</evidence>
<evidence type="ECO:0000256" key="1">
    <source>
        <dbReference type="SAM" id="MobiDB-lite"/>
    </source>
</evidence>
<feature type="domain" description="Ribosomal protein mS38 C-terminal" evidence="2">
    <location>
        <begin position="251"/>
        <end position="284"/>
    </location>
</feature>
<feature type="region of interest" description="Disordered" evidence="1">
    <location>
        <begin position="252"/>
        <end position="284"/>
    </location>
</feature>
<comment type="caution">
    <text evidence="3">The sequence shown here is derived from an EMBL/GenBank/DDBJ whole genome shotgun (WGS) entry which is preliminary data.</text>
</comment>
<feature type="compositionally biased region" description="Basic residues" evidence="1">
    <location>
        <begin position="256"/>
        <end position="284"/>
    </location>
</feature>
<dbReference type="InterPro" id="IPR013177">
    <property type="entry name" value="Ribosomal_mS38_C"/>
</dbReference>
<feature type="compositionally biased region" description="Polar residues" evidence="1">
    <location>
        <begin position="65"/>
        <end position="81"/>
    </location>
</feature>
<evidence type="ECO:0000259" key="2">
    <source>
        <dbReference type="SMART" id="SM01155"/>
    </source>
</evidence>
<reference evidence="4" key="1">
    <citation type="submission" date="2024-06" db="EMBL/GenBank/DDBJ databases">
        <title>Multi-omics analyses provide insights into the biosynthesis of the anticancer antibiotic pleurotin in Hohenbuehelia grisea.</title>
        <authorList>
            <person name="Weaver J.A."/>
            <person name="Alberti F."/>
        </authorList>
    </citation>
    <scope>NUCLEOTIDE SEQUENCE [LARGE SCALE GENOMIC DNA]</scope>
    <source>
        <strain evidence="4">T-177</strain>
    </source>
</reference>
<dbReference type="EMBL" id="JASNQZ010000015">
    <property type="protein sequence ID" value="KAL0946740.1"/>
    <property type="molecule type" value="Genomic_DNA"/>
</dbReference>
<feature type="compositionally biased region" description="Polar residues" evidence="1">
    <location>
        <begin position="49"/>
        <end position="58"/>
    </location>
</feature>
<feature type="region of interest" description="Disordered" evidence="1">
    <location>
        <begin position="18"/>
        <end position="81"/>
    </location>
</feature>
<dbReference type="Proteomes" id="UP001556367">
    <property type="component" value="Unassembled WGS sequence"/>
</dbReference>
<organism evidence="3 4">
    <name type="scientific">Hohenbuehelia grisea</name>
    <dbReference type="NCBI Taxonomy" id="104357"/>
    <lineage>
        <taxon>Eukaryota</taxon>
        <taxon>Fungi</taxon>
        <taxon>Dikarya</taxon>
        <taxon>Basidiomycota</taxon>
        <taxon>Agaricomycotina</taxon>
        <taxon>Agaricomycetes</taxon>
        <taxon>Agaricomycetidae</taxon>
        <taxon>Agaricales</taxon>
        <taxon>Pleurotineae</taxon>
        <taxon>Pleurotaceae</taxon>
        <taxon>Hohenbuehelia</taxon>
    </lineage>
</organism>
<name>A0ABR3IU50_9AGAR</name>
<proteinExistence type="predicted"/>
<protein>
    <recommendedName>
        <fullName evidence="2">Ribosomal protein mS38 C-terminal domain-containing protein</fullName>
    </recommendedName>
</protein>
<dbReference type="SMART" id="SM01155">
    <property type="entry name" value="DUF1713"/>
    <property type="match status" value="1"/>
</dbReference>
<keyword evidence="4" id="KW-1185">Reference proteome</keyword>
<dbReference type="Pfam" id="PF08213">
    <property type="entry name" value="COX24_C"/>
    <property type="match status" value="1"/>
</dbReference>
<accession>A0ABR3IU50</accession>
<gene>
    <name evidence="3" type="ORF">HGRIS_012919</name>
</gene>